<reference evidence="3 4" key="1">
    <citation type="submission" date="2013-03" db="EMBL/GenBank/DDBJ databases">
        <title>Salinisphaera dokdonensis CL-ES53 Genome Sequencing.</title>
        <authorList>
            <person name="Li C."/>
            <person name="Lai Q."/>
            <person name="Shao Z."/>
        </authorList>
    </citation>
    <scope>NUCLEOTIDE SEQUENCE [LARGE SCALE GENOMIC DNA]</scope>
    <source>
        <strain evidence="3 4">CL-ES53</strain>
    </source>
</reference>
<organism evidence="3 4">
    <name type="scientific">Salinisphaera dokdonensis CL-ES53</name>
    <dbReference type="NCBI Taxonomy" id="1304272"/>
    <lineage>
        <taxon>Bacteria</taxon>
        <taxon>Pseudomonadati</taxon>
        <taxon>Pseudomonadota</taxon>
        <taxon>Gammaproteobacteria</taxon>
        <taxon>Salinisphaerales</taxon>
        <taxon>Salinisphaeraceae</taxon>
        <taxon>Salinisphaera</taxon>
    </lineage>
</organism>
<comment type="caution">
    <text evidence="3">The sequence shown here is derived from an EMBL/GenBank/DDBJ whole genome shotgun (WGS) entry which is preliminary data.</text>
</comment>
<dbReference type="InterPro" id="IPR013762">
    <property type="entry name" value="Integrase-like_cat_sf"/>
</dbReference>
<dbReference type="EMBL" id="APND01000002">
    <property type="protein sequence ID" value="MES1928838.1"/>
    <property type="molecule type" value="Genomic_DNA"/>
</dbReference>
<sequence length="715" mass="80105">MDDTDAIRSRLGDAITEGCQADIEHYAAVVVALNQKIERWNATGRGHIELFPEVISARAQRRWDYNTRSRQIALELLDARAASCLPECGDGGQRASMGWVIYSLSRNDGLLDARLILRALRAIRDGAQHAGDLAWVDVARDDGARTLDLRRHGRRVLLSGLTVTLIEMARPAFDRISRARDRRVAGVWLYDRLDAALKLSQQNPPISRWSEYVNALRERLALEYGGLCAAVATDKLQPASVPSPRFKMLLDEKVSSTLSIPGPAEQSLALRMVWPTALREVAAILDQALRTDAAERSHSEALADNIRQLRAEAPVWEAKIIEWLGALASGAPPYSKPLRVKTLHDYWRELVPALIAVIPPHEGFDWREPVAIHERLLRAYSLVVRQRSDDRVVVSAIRSLARFLQFALKLSINPLKVGGSPDGADCFAYKTHTRHPQYVSEREFIEAREIIAAPKSFTDLGRQRAFQRWLALTLVYRCGLRAGEVARLCVDQIIGDETLAIEVADNKFGTIKTKNGTRTIPAGVFLDDRERRALLHWRKTRIDVTGTHDTPLIGKPGATNRPYTANGLFGPIRLTLRRVSGDPTIRLHALRHAFAMHLLNVLRSDRIAPRRIIWSPRHPWFEPARIATIQQALACHPNSPFALTTTSEVLGHASPDETVRSYLNTAEFWLADCADLECPWQLVAHVYQVGKTTATQLRHRPGALVRRPPSQAVRV</sequence>
<dbReference type="Pfam" id="PF00589">
    <property type="entry name" value="Phage_integrase"/>
    <property type="match status" value="1"/>
</dbReference>
<protein>
    <recommendedName>
        <fullName evidence="2">Tyr recombinase domain-containing protein</fullName>
    </recommendedName>
</protein>
<evidence type="ECO:0000313" key="4">
    <source>
        <dbReference type="Proteomes" id="UP001460888"/>
    </source>
</evidence>
<evidence type="ECO:0000313" key="3">
    <source>
        <dbReference type="EMBL" id="MES1928838.1"/>
    </source>
</evidence>
<evidence type="ECO:0000256" key="1">
    <source>
        <dbReference type="ARBA" id="ARBA00023172"/>
    </source>
</evidence>
<dbReference type="InterPro" id="IPR002104">
    <property type="entry name" value="Integrase_catalytic"/>
</dbReference>
<dbReference type="SUPFAM" id="SSF56349">
    <property type="entry name" value="DNA breaking-rejoining enzymes"/>
    <property type="match status" value="1"/>
</dbReference>
<gene>
    <name evidence="3" type="ORF">SADO_06277</name>
</gene>
<dbReference type="CDD" id="cd00397">
    <property type="entry name" value="DNA_BRE_C"/>
    <property type="match status" value="1"/>
</dbReference>
<keyword evidence="1" id="KW-0233">DNA recombination</keyword>
<evidence type="ECO:0000259" key="2">
    <source>
        <dbReference type="PROSITE" id="PS51898"/>
    </source>
</evidence>
<feature type="domain" description="Tyr recombinase" evidence="2">
    <location>
        <begin position="434"/>
        <end position="648"/>
    </location>
</feature>
<name>A0ABV2B0E5_9GAMM</name>
<dbReference type="PROSITE" id="PS51898">
    <property type="entry name" value="TYR_RECOMBINASE"/>
    <property type="match status" value="1"/>
</dbReference>
<accession>A0ABV2B0E5</accession>
<dbReference type="Proteomes" id="UP001460888">
    <property type="component" value="Unassembled WGS sequence"/>
</dbReference>
<keyword evidence="4" id="KW-1185">Reference proteome</keyword>
<dbReference type="InterPro" id="IPR011010">
    <property type="entry name" value="DNA_brk_join_enz"/>
</dbReference>
<dbReference type="Gene3D" id="1.10.443.10">
    <property type="entry name" value="Intergrase catalytic core"/>
    <property type="match status" value="1"/>
</dbReference>
<proteinExistence type="predicted"/>